<keyword evidence="2" id="KW-0963">Cytoplasm</keyword>
<dbReference type="SUPFAM" id="SSF53182">
    <property type="entry name" value="Pyrrolidone carboxyl peptidase (pyroglutamate aminopeptidase)"/>
    <property type="match status" value="1"/>
</dbReference>
<comment type="caution">
    <text evidence="7">The sequence shown here is derived from an EMBL/GenBank/DDBJ whole genome shotgun (WGS) entry which is preliminary data.</text>
</comment>
<comment type="catalytic activity">
    <reaction evidence="6">
        <text>Release of an N-terminal pyroglutamyl group from a polypeptide, the second amino acid generally not being Pro.</text>
        <dbReference type="EC" id="3.4.19.3"/>
    </reaction>
</comment>
<name>A0A917FE87_9HYPH</name>
<dbReference type="EMBL" id="BMCT01000005">
    <property type="protein sequence ID" value="GGF73050.1"/>
    <property type="molecule type" value="Genomic_DNA"/>
</dbReference>
<dbReference type="RefSeq" id="WP_188581096.1">
    <property type="nucleotide sequence ID" value="NZ_BMCT01000005.1"/>
</dbReference>
<dbReference type="EC" id="3.4.19.3" evidence="6"/>
<gene>
    <name evidence="7" type="ORF">GCM10007301_36090</name>
</gene>
<dbReference type="InterPro" id="IPR016125">
    <property type="entry name" value="Peptidase_C15-like"/>
</dbReference>
<dbReference type="InterPro" id="IPR000816">
    <property type="entry name" value="Peptidase_C15"/>
</dbReference>
<evidence type="ECO:0000256" key="4">
    <source>
        <dbReference type="ARBA" id="ARBA00022801"/>
    </source>
</evidence>
<keyword evidence="4" id="KW-0378">Hydrolase</keyword>
<evidence type="ECO:0000256" key="3">
    <source>
        <dbReference type="ARBA" id="ARBA00022670"/>
    </source>
</evidence>
<dbReference type="PANTHER" id="PTHR23402:SF1">
    <property type="entry name" value="PYROGLUTAMYL-PEPTIDASE I"/>
    <property type="match status" value="1"/>
</dbReference>
<dbReference type="Gene3D" id="3.40.630.20">
    <property type="entry name" value="Peptidase C15, pyroglutamyl peptidase I-like"/>
    <property type="match status" value="1"/>
</dbReference>
<keyword evidence="3" id="KW-0645">Protease</keyword>
<dbReference type="Pfam" id="PF01470">
    <property type="entry name" value="Peptidase_C15"/>
    <property type="match status" value="1"/>
</dbReference>
<protein>
    <recommendedName>
        <fullName evidence="6">Pyroglutamyl-peptidase I</fullName>
        <ecNumber evidence="6">3.4.19.3</ecNumber>
    </recommendedName>
</protein>
<feature type="active site" evidence="6">
    <location>
        <position position="156"/>
    </location>
</feature>
<proteinExistence type="inferred from homology"/>
<dbReference type="InterPro" id="IPR033694">
    <property type="entry name" value="PGPEP1_Cys_AS"/>
</dbReference>
<dbReference type="PRINTS" id="PR00706">
    <property type="entry name" value="PYROGLUPTASE"/>
</dbReference>
<evidence type="ECO:0000256" key="2">
    <source>
        <dbReference type="ARBA" id="ARBA00022490"/>
    </source>
</evidence>
<dbReference type="PROSITE" id="PS01334">
    <property type="entry name" value="PYRASE_CYS"/>
    <property type="match status" value="1"/>
</dbReference>
<reference evidence="7" key="2">
    <citation type="submission" date="2020-09" db="EMBL/GenBank/DDBJ databases">
        <authorList>
            <person name="Sun Q."/>
            <person name="Sedlacek I."/>
        </authorList>
    </citation>
    <scope>NUCLEOTIDE SEQUENCE</scope>
    <source>
        <strain evidence="7">CCM 7897</strain>
    </source>
</reference>
<evidence type="ECO:0000313" key="7">
    <source>
        <dbReference type="EMBL" id="GGF73050.1"/>
    </source>
</evidence>
<dbReference type="PANTHER" id="PTHR23402">
    <property type="entry name" value="PROTEASE FAMILY C15 PYROGLUTAMYL-PEPTIDASE I-RELATED"/>
    <property type="match status" value="1"/>
</dbReference>
<keyword evidence="5" id="KW-0788">Thiol protease</keyword>
<sequence length="219" mass="23177">MTPTPPPASPAIPRRRRVLVCGFGPFPGMPSNPSSRLATALGRLARPALGDVEVVVRLLPTTWEAVAEAPALLDEVQPDAILLLGVAGRRRQVCVETLAFNRAADAPDALRRHPPARALAAGAPARLTTTAHPGRLLHALRKVPARLSRDAGRYLCNAVYFRMLLALRDKSVPLVFVHIPGAPRLGVAAYDAALASAVGNLMVALAAQMPWGATRGARP</sequence>
<dbReference type="Proteomes" id="UP000606044">
    <property type="component" value="Unassembled WGS sequence"/>
</dbReference>
<dbReference type="GO" id="GO:0006508">
    <property type="term" value="P:proteolysis"/>
    <property type="evidence" value="ECO:0007669"/>
    <property type="project" value="UniProtKB-KW"/>
</dbReference>
<reference evidence="7" key="1">
    <citation type="journal article" date="2014" name="Int. J. Syst. Evol. Microbiol.">
        <title>Complete genome sequence of Corynebacterium casei LMG S-19264T (=DSM 44701T), isolated from a smear-ripened cheese.</title>
        <authorList>
            <consortium name="US DOE Joint Genome Institute (JGI-PGF)"/>
            <person name="Walter F."/>
            <person name="Albersmeier A."/>
            <person name="Kalinowski J."/>
            <person name="Ruckert C."/>
        </authorList>
    </citation>
    <scope>NUCLEOTIDE SEQUENCE</scope>
    <source>
        <strain evidence="7">CCM 7897</strain>
    </source>
</reference>
<keyword evidence="8" id="KW-1185">Reference proteome</keyword>
<accession>A0A917FE87</accession>
<evidence type="ECO:0000313" key="8">
    <source>
        <dbReference type="Proteomes" id="UP000606044"/>
    </source>
</evidence>
<dbReference type="AlphaFoldDB" id="A0A917FE87"/>
<dbReference type="GO" id="GO:0005829">
    <property type="term" value="C:cytosol"/>
    <property type="evidence" value="ECO:0007669"/>
    <property type="project" value="InterPro"/>
</dbReference>
<comment type="similarity">
    <text evidence="1">Belongs to the peptidase C15 family.</text>
</comment>
<organism evidence="7 8">
    <name type="scientific">Azorhizobium oxalatiphilum</name>
    <dbReference type="NCBI Taxonomy" id="980631"/>
    <lineage>
        <taxon>Bacteria</taxon>
        <taxon>Pseudomonadati</taxon>
        <taxon>Pseudomonadota</taxon>
        <taxon>Alphaproteobacteria</taxon>
        <taxon>Hyphomicrobiales</taxon>
        <taxon>Xanthobacteraceae</taxon>
        <taxon>Azorhizobium</taxon>
    </lineage>
</organism>
<evidence type="ECO:0000256" key="1">
    <source>
        <dbReference type="ARBA" id="ARBA00006641"/>
    </source>
</evidence>
<dbReference type="InterPro" id="IPR036440">
    <property type="entry name" value="Peptidase_C15-like_sf"/>
</dbReference>
<evidence type="ECO:0000256" key="5">
    <source>
        <dbReference type="ARBA" id="ARBA00022807"/>
    </source>
</evidence>
<dbReference type="GO" id="GO:0016920">
    <property type="term" value="F:pyroglutamyl-peptidase activity"/>
    <property type="evidence" value="ECO:0007669"/>
    <property type="project" value="UniProtKB-EC"/>
</dbReference>
<evidence type="ECO:0000256" key="6">
    <source>
        <dbReference type="PROSITE-ProRule" id="PRU10077"/>
    </source>
</evidence>